<evidence type="ECO:0000313" key="3">
    <source>
        <dbReference type="Proteomes" id="UP001479606"/>
    </source>
</evidence>
<evidence type="ECO:0000256" key="1">
    <source>
        <dbReference type="SAM" id="Phobius"/>
    </source>
</evidence>
<protein>
    <recommendedName>
        <fullName evidence="4">Glycosyltransferase RgtA/B/C/D-like domain-containing protein</fullName>
    </recommendedName>
</protein>
<feature type="transmembrane region" description="Helical" evidence="1">
    <location>
        <begin position="411"/>
        <end position="429"/>
    </location>
</feature>
<feature type="transmembrane region" description="Helical" evidence="1">
    <location>
        <begin position="259"/>
        <end position="276"/>
    </location>
</feature>
<feature type="transmembrane region" description="Helical" evidence="1">
    <location>
        <begin position="155"/>
        <end position="173"/>
    </location>
</feature>
<feature type="transmembrane region" description="Helical" evidence="1">
    <location>
        <begin position="98"/>
        <end position="119"/>
    </location>
</feature>
<dbReference type="EMBL" id="JBCEVZ010000071">
    <property type="protein sequence ID" value="MEL5996394.1"/>
    <property type="molecule type" value="Genomic_DNA"/>
</dbReference>
<comment type="caution">
    <text evidence="2">The sequence shown here is derived from an EMBL/GenBank/DDBJ whole genome shotgun (WGS) entry which is preliminary data.</text>
</comment>
<organism evidence="2 3">
    <name type="scientific">Hymenobacter segetis</name>
    <dbReference type="NCBI Taxonomy" id="2025509"/>
    <lineage>
        <taxon>Bacteria</taxon>
        <taxon>Pseudomonadati</taxon>
        <taxon>Bacteroidota</taxon>
        <taxon>Cytophagia</taxon>
        <taxon>Cytophagales</taxon>
        <taxon>Hymenobacteraceae</taxon>
        <taxon>Hymenobacter</taxon>
    </lineage>
</organism>
<keyword evidence="1" id="KW-1133">Transmembrane helix</keyword>
<evidence type="ECO:0000313" key="2">
    <source>
        <dbReference type="EMBL" id="MEL5996394.1"/>
    </source>
</evidence>
<evidence type="ECO:0008006" key="4">
    <source>
        <dbReference type="Google" id="ProtNLM"/>
    </source>
</evidence>
<keyword evidence="1" id="KW-0472">Membrane</keyword>
<reference evidence="2 3" key="1">
    <citation type="journal article" date="2018" name="Arch. Microbiol.">
        <title>Hymenobacter segetis sp. nov., isolated from soil.</title>
        <authorList>
            <person name="Ten L.N."/>
            <person name="Lim S.J."/>
            <person name="Kim B.O."/>
            <person name="Kang I.K."/>
            <person name="Jung H.Y."/>
        </authorList>
    </citation>
    <scope>NUCLEOTIDE SEQUENCE [LARGE SCALE GENOMIC DNA]</scope>
    <source>
        <strain evidence="2 3">S7-3-11</strain>
    </source>
</reference>
<feature type="transmembrane region" description="Helical" evidence="1">
    <location>
        <begin position="230"/>
        <end position="247"/>
    </location>
</feature>
<dbReference type="RefSeq" id="WP_342300797.1">
    <property type="nucleotide sequence ID" value="NZ_JBCEVZ010000071.1"/>
</dbReference>
<feature type="transmembrane region" description="Helical" evidence="1">
    <location>
        <begin position="375"/>
        <end position="396"/>
    </location>
</feature>
<feature type="transmembrane region" description="Helical" evidence="1">
    <location>
        <begin position="125"/>
        <end position="143"/>
    </location>
</feature>
<feature type="transmembrane region" description="Helical" evidence="1">
    <location>
        <begin position="31"/>
        <end position="50"/>
    </location>
</feature>
<gene>
    <name evidence="2" type="ORF">AAFH49_19425</name>
</gene>
<accession>A0ABU9M2A1</accession>
<sequence length="437" mass="48403">MKIALAILLNAGLLAGLLPWLWRQWREAPAAWWRAALVMGLGGRIAMGLMRNWDLQLDAKFMNDLSQPITAQLWAHPAQAWQTLTQAVTLIHIINYTAVFQGFSNTWFFIKVLAFLNLFSGGMGWLNGFYLSLFTFVSSWQLVRVLARVFPATPPGAGAVAFLLWPSVWFWATGLSKESLLVGTGAWLTALVLERLYDEPGHRPPAPWWSRAGWWLAVVLLAYVHFKMRYFFAAPLLAVLVGIALVRGLQVRGLARTRWAQAVALLAVLGSGLWMAQQMSVAFSVNKFTNQVVRVYTSDLPKLVGRPHFEYPDLRPTLESVLSYAPLAVANTLTRPYLGESRDLRLAAAGAENLLLLVVVMVAAVGAVRGRAGHLPFVLGLGLVIFCIVLAALMGLTTPNLGSLHRYRSDLMPYLVLLLLQNGYAAAALRRLGFRDK</sequence>
<name>A0ABU9M2A1_9BACT</name>
<proteinExistence type="predicted"/>
<keyword evidence="1" id="KW-0812">Transmembrane</keyword>
<keyword evidence="3" id="KW-1185">Reference proteome</keyword>
<dbReference type="Proteomes" id="UP001479606">
    <property type="component" value="Unassembled WGS sequence"/>
</dbReference>
<feature type="transmembrane region" description="Helical" evidence="1">
    <location>
        <begin position="346"/>
        <end position="368"/>
    </location>
</feature>